<reference evidence="2 3" key="1">
    <citation type="submission" date="2024-05" db="EMBL/GenBank/DDBJ databases">
        <title>Genome sequencing and assembly of Indian major carp, Cirrhinus mrigala (Hamilton, 1822).</title>
        <authorList>
            <person name="Mohindra V."/>
            <person name="Chowdhury L.M."/>
            <person name="Lal K."/>
            <person name="Jena J.K."/>
        </authorList>
    </citation>
    <scope>NUCLEOTIDE SEQUENCE [LARGE SCALE GENOMIC DNA]</scope>
    <source>
        <strain evidence="2">CM1030</strain>
        <tissue evidence="2">Blood</tissue>
    </source>
</reference>
<feature type="non-terminal residue" evidence="2">
    <location>
        <position position="1"/>
    </location>
</feature>
<evidence type="ECO:0000313" key="3">
    <source>
        <dbReference type="Proteomes" id="UP001529510"/>
    </source>
</evidence>
<sequence length="140" mass="14537">LDFPPIIPLLSHPLIPAASALPSAHSQPTICVVGSPRFCQYPSTSWLEDPSSLLPASESQTPPRDFDPAAPPQLPAPSSPRHPPVSPGCLVPPALPFSVDFTPSAAPCRSVPPALLGSSFPPAPLQSFVTPAPLQTSRSP</sequence>
<feature type="non-terminal residue" evidence="2">
    <location>
        <position position="140"/>
    </location>
</feature>
<accession>A0ABD0N5E4</accession>
<comment type="caution">
    <text evidence="2">The sequence shown here is derived from an EMBL/GenBank/DDBJ whole genome shotgun (WGS) entry which is preliminary data.</text>
</comment>
<dbReference type="EMBL" id="JAMKFB020000024">
    <property type="protein sequence ID" value="KAL0156895.1"/>
    <property type="molecule type" value="Genomic_DNA"/>
</dbReference>
<evidence type="ECO:0000256" key="1">
    <source>
        <dbReference type="SAM" id="MobiDB-lite"/>
    </source>
</evidence>
<evidence type="ECO:0000313" key="2">
    <source>
        <dbReference type="EMBL" id="KAL0156895.1"/>
    </source>
</evidence>
<name>A0ABD0N5E4_CIRMR</name>
<feature type="compositionally biased region" description="Pro residues" evidence="1">
    <location>
        <begin position="69"/>
        <end position="86"/>
    </location>
</feature>
<organism evidence="2 3">
    <name type="scientific">Cirrhinus mrigala</name>
    <name type="common">Mrigala</name>
    <dbReference type="NCBI Taxonomy" id="683832"/>
    <lineage>
        <taxon>Eukaryota</taxon>
        <taxon>Metazoa</taxon>
        <taxon>Chordata</taxon>
        <taxon>Craniata</taxon>
        <taxon>Vertebrata</taxon>
        <taxon>Euteleostomi</taxon>
        <taxon>Actinopterygii</taxon>
        <taxon>Neopterygii</taxon>
        <taxon>Teleostei</taxon>
        <taxon>Ostariophysi</taxon>
        <taxon>Cypriniformes</taxon>
        <taxon>Cyprinidae</taxon>
        <taxon>Labeoninae</taxon>
        <taxon>Labeonini</taxon>
        <taxon>Cirrhinus</taxon>
    </lineage>
</organism>
<keyword evidence="3" id="KW-1185">Reference proteome</keyword>
<feature type="region of interest" description="Disordered" evidence="1">
    <location>
        <begin position="45"/>
        <end position="87"/>
    </location>
</feature>
<proteinExistence type="predicted"/>
<protein>
    <submittedName>
        <fullName evidence="2">Uncharacterized protein</fullName>
    </submittedName>
</protein>
<gene>
    <name evidence="2" type="ORF">M9458_048141</name>
</gene>
<dbReference type="AlphaFoldDB" id="A0ABD0N5E4"/>
<dbReference type="Proteomes" id="UP001529510">
    <property type="component" value="Unassembled WGS sequence"/>
</dbReference>